<keyword evidence="2" id="KW-0808">Transferase</keyword>
<reference evidence="9" key="1">
    <citation type="submission" date="2019-10" db="EMBL/GenBank/DDBJ databases">
        <authorList>
            <person name="Nor Muhammad N."/>
        </authorList>
    </citation>
    <scope>NUCLEOTIDE SEQUENCE</scope>
</reference>
<evidence type="ECO:0000256" key="7">
    <source>
        <dbReference type="SAM" id="MobiDB-lite"/>
    </source>
</evidence>
<keyword evidence="3 6" id="KW-0547">Nucleotide-binding</keyword>
<dbReference type="GO" id="GO:0043484">
    <property type="term" value="P:regulation of RNA splicing"/>
    <property type="evidence" value="ECO:0007669"/>
    <property type="project" value="TreeGrafter"/>
</dbReference>
<keyword evidence="1" id="KW-0723">Serine/threonine-protein kinase</keyword>
<evidence type="ECO:0000313" key="9">
    <source>
        <dbReference type="EMBL" id="VWP02166.1"/>
    </source>
</evidence>
<keyword evidence="4" id="KW-0418">Kinase</keyword>
<evidence type="ECO:0000256" key="1">
    <source>
        <dbReference type="ARBA" id="ARBA00022527"/>
    </source>
</evidence>
<feature type="domain" description="Protein kinase" evidence="8">
    <location>
        <begin position="69"/>
        <end position="426"/>
    </location>
</feature>
<feature type="compositionally biased region" description="Polar residues" evidence="7">
    <location>
        <begin position="151"/>
        <end position="165"/>
    </location>
</feature>
<evidence type="ECO:0000256" key="2">
    <source>
        <dbReference type="ARBA" id="ARBA00022679"/>
    </source>
</evidence>
<dbReference type="Pfam" id="PF00069">
    <property type="entry name" value="Pkinase"/>
    <property type="match status" value="1"/>
</dbReference>
<gene>
    <name evidence="9" type="primary">Q5YCW8</name>
</gene>
<feature type="binding site" evidence="6">
    <location>
        <position position="108"/>
    </location>
    <ligand>
        <name>ATP</name>
        <dbReference type="ChEBI" id="CHEBI:30616"/>
    </ligand>
</feature>
<dbReference type="InterPro" id="IPR011009">
    <property type="entry name" value="Kinase-like_dom_sf"/>
</dbReference>
<name>A0A5K1K6S8_9APHY</name>
<dbReference type="PROSITE" id="PS50011">
    <property type="entry name" value="PROTEIN_KINASE_DOM"/>
    <property type="match status" value="1"/>
</dbReference>
<protein>
    <submittedName>
        <fullName evidence="9">Chitin synthase export chaperone</fullName>
    </submittedName>
</protein>
<dbReference type="EMBL" id="LR729982">
    <property type="protein sequence ID" value="VWP02166.1"/>
    <property type="molecule type" value="Genomic_DNA"/>
</dbReference>
<dbReference type="PANTHER" id="PTHR45646">
    <property type="entry name" value="SERINE/THREONINE-PROTEIN KINASE DOA-RELATED"/>
    <property type="match status" value="1"/>
</dbReference>
<dbReference type="InterPro" id="IPR017441">
    <property type="entry name" value="Protein_kinase_ATP_BS"/>
</dbReference>
<feature type="region of interest" description="Disordered" evidence="7">
    <location>
        <begin position="146"/>
        <end position="165"/>
    </location>
</feature>
<sequence>MFSVRNVARRLAALVSPGPPRPPSPPRAPSTATFLTIDPSQPIEEETLPHYDPNNFYPVRMGEVFQARYQVVGKLGYGAYSTVWLCRDLVGHRYVTVKVCTRNAIPVKRELAALEHLNRLPWTMHGGRPHIRTLLDQFVLTFTSAEGPPASSVSETPGSESAPGPQSFQCLVHKPMLMSISALRDFLRGNKLDEQLAKLVLIHVLTALDYLHSKAKLIHTDINEHNILLDLDDAPTLAAFEEAERTDPLPRKDAGGGRTIYLSRALETAPEHYGKPVLCDFGEARIGLATKHTGLIQPDQYRAPEVVLGVPWDEKVDIWTVGVLIWDMFEGKNMFRPYGGPEDKRDDLYHLAHMVALLGPPPADFLARCTMAELGQFFDKQGKETLSETILEGEDKALFLAFVRKMVRWDPGERASAKELLRDPWLNTFKPRQS</sequence>
<evidence type="ECO:0000256" key="3">
    <source>
        <dbReference type="ARBA" id="ARBA00022741"/>
    </source>
</evidence>
<accession>A0A5K1K6S8</accession>
<dbReference type="AlphaFoldDB" id="A0A5K1K6S8"/>
<proteinExistence type="predicted"/>
<dbReference type="GO" id="GO:0004674">
    <property type="term" value="F:protein serine/threonine kinase activity"/>
    <property type="evidence" value="ECO:0007669"/>
    <property type="project" value="UniProtKB-KW"/>
</dbReference>
<dbReference type="SUPFAM" id="SSF56112">
    <property type="entry name" value="Protein kinase-like (PK-like)"/>
    <property type="match status" value="1"/>
</dbReference>
<keyword evidence="5 6" id="KW-0067">ATP-binding</keyword>
<dbReference type="GO" id="GO:0005524">
    <property type="term" value="F:ATP binding"/>
    <property type="evidence" value="ECO:0007669"/>
    <property type="project" value="UniProtKB-UniRule"/>
</dbReference>
<organism evidence="9">
    <name type="scientific">Ganoderma boninense</name>
    <dbReference type="NCBI Taxonomy" id="34458"/>
    <lineage>
        <taxon>Eukaryota</taxon>
        <taxon>Fungi</taxon>
        <taxon>Dikarya</taxon>
        <taxon>Basidiomycota</taxon>
        <taxon>Agaricomycotina</taxon>
        <taxon>Agaricomycetes</taxon>
        <taxon>Polyporales</taxon>
        <taxon>Polyporaceae</taxon>
        <taxon>Ganoderma</taxon>
    </lineage>
</organism>
<evidence type="ECO:0000256" key="4">
    <source>
        <dbReference type="ARBA" id="ARBA00022777"/>
    </source>
</evidence>
<dbReference type="Gene3D" id="3.30.200.20">
    <property type="entry name" value="Phosphorylase Kinase, domain 1"/>
    <property type="match status" value="1"/>
</dbReference>
<dbReference type="InterPro" id="IPR051175">
    <property type="entry name" value="CLK_kinases"/>
</dbReference>
<dbReference type="PANTHER" id="PTHR45646:SF11">
    <property type="entry name" value="SERINE_THREONINE-PROTEIN KINASE DOA"/>
    <property type="match status" value="1"/>
</dbReference>
<dbReference type="Gene3D" id="1.10.510.10">
    <property type="entry name" value="Transferase(Phosphotransferase) domain 1"/>
    <property type="match status" value="1"/>
</dbReference>
<dbReference type="PROSITE" id="PS00107">
    <property type="entry name" value="PROTEIN_KINASE_ATP"/>
    <property type="match status" value="1"/>
</dbReference>
<evidence type="ECO:0000259" key="8">
    <source>
        <dbReference type="PROSITE" id="PS50011"/>
    </source>
</evidence>
<evidence type="ECO:0000256" key="6">
    <source>
        <dbReference type="PROSITE-ProRule" id="PRU10141"/>
    </source>
</evidence>
<dbReference type="SMART" id="SM00220">
    <property type="entry name" value="S_TKc"/>
    <property type="match status" value="1"/>
</dbReference>
<evidence type="ECO:0000256" key="5">
    <source>
        <dbReference type="ARBA" id="ARBA00022840"/>
    </source>
</evidence>
<dbReference type="GO" id="GO:0005634">
    <property type="term" value="C:nucleus"/>
    <property type="evidence" value="ECO:0007669"/>
    <property type="project" value="TreeGrafter"/>
</dbReference>
<dbReference type="InterPro" id="IPR000719">
    <property type="entry name" value="Prot_kinase_dom"/>
</dbReference>